<sequence>MLLIRNSYCSCCVRWLELTSFIYGLQDTGKQILGDVAPKHPSRSYSKSQLAVDRFGAVNVLAADKFGALRSLEGSRTNIYNNAEECSTGSSSPGEYNFLSPKHSQIAHKRPFGDDSIRSTYPDVLETQGTRSDPSSHSSIPISCTLHERQTPTRSDAGPPVKRYCPPPTAKHHNAHETHVGPYILSQNELVDLRRAEHNDSERGVSARSLPTTKSWCSDVDPTTTTLPTARFNIDRNSTLASAAMDSGSSESARHPDDSNDRNRVRFNYKFASAGLEASLLERMEARQRLQDVTNEPERCSHVISPEDLVWGSVKHYIGMVLDRETNCLLGTAVLFMPPEPRQRSQAAALKSAWVTSVQAVKGRTEVLIKNCRGVIHVAQLMLTSTALGLAFFSVNVWQGTFALAFLSRVSGPASLPHRLSVDVERTDRVYVIGYEEPWESESATIADARVRPGRIVDAGRHTIVEIDFTTGQLGGSIDSPAGFRGGLVVRADGLLAGVVTGELLNSHRTNIDLSSAHNIYALLEEL</sequence>
<protein>
    <submittedName>
        <fullName evidence="2">Uncharacterized protein</fullName>
    </submittedName>
</protein>
<dbReference type="AlphaFoldDB" id="A0A8T0GF67"/>
<dbReference type="Proteomes" id="UP000822688">
    <property type="component" value="Chromosome 11"/>
</dbReference>
<evidence type="ECO:0000313" key="2">
    <source>
        <dbReference type="EMBL" id="KAG0556789.1"/>
    </source>
</evidence>
<organism evidence="2 3">
    <name type="scientific">Ceratodon purpureus</name>
    <name type="common">Fire moss</name>
    <name type="synonym">Dicranum purpureum</name>
    <dbReference type="NCBI Taxonomy" id="3225"/>
    <lineage>
        <taxon>Eukaryota</taxon>
        <taxon>Viridiplantae</taxon>
        <taxon>Streptophyta</taxon>
        <taxon>Embryophyta</taxon>
        <taxon>Bryophyta</taxon>
        <taxon>Bryophytina</taxon>
        <taxon>Bryopsida</taxon>
        <taxon>Dicranidae</taxon>
        <taxon>Pseudoditrichales</taxon>
        <taxon>Ditrichaceae</taxon>
        <taxon>Ceratodon</taxon>
    </lineage>
</organism>
<reference evidence="2 3" key="1">
    <citation type="submission" date="2020-06" db="EMBL/GenBank/DDBJ databases">
        <title>WGS assembly of Ceratodon purpureus strain R40.</title>
        <authorList>
            <person name="Carey S.B."/>
            <person name="Jenkins J."/>
            <person name="Shu S."/>
            <person name="Lovell J.T."/>
            <person name="Sreedasyam A."/>
            <person name="Maumus F."/>
            <person name="Tiley G.P."/>
            <person name="Fernandez-Pozo N."/>
            <person name="Barry K."/>
            <person name="Chen C."/>
            <person name="Wang M."/>
            <person name="Lipzen A."/>
            <person name="Daum C."/>
            <person name="Saski C.A."/>
            <person name="Payton A.C."/>
            <person name="Mcbreen J.C."/>
            <person name="Conrad R.E."/>
            <person name="Kollar L.M."/>
            <person name="Olsson S."/>
            <person name="Huttunen S."/>
            <person name="Landis J.B."/>
            <person name="Wickett N.J."/>
            <person name="Johnson M.G."/>
            <person name="Rensing S.A."/>
            <person name="Grimwood J."/>
            <person name="Schmutz J."/>
            <person name="Mcdaniel S.F."/>
        </authorList>
    </citation>
    <scope>NUCLEOTIDE SEQUENCE [LARGE SCALE GENOMIC DNA]</scope>
    <source>
        <strain evidence="2 3">R40</strain>
    </source>
</reference>
<evidence type="ECO:0000313" key="3">
    <source>
        <dbReference type="Proteomes" id="UP000822688"/>
    </source>
</evidence>
<accession>A0A8T0GF67</accession>
<feature type="region of interest" description="Disordered" evidence="1">
    <location>
        <begin position="241"/>
        <end position="263"/>
    </location>
</feature>
<evidence type="ECO:0000256" key="1">
    <source>
        <dbReference type="SAM" id="MobiDB-lite"/>
    </source>
</evidence>
<comment type="caution">
    <text evidence="2">The sequence shown here is derived from an EMBL/GenBank/DDBJ whole genome shotgun (WGS) entry which is preliminary data.</text>
</comment>
<gene>
    <name evidence="2" type="ORF">KC19_11G079100</name>
</gene>
<proteinExistence type="predicted"/>
<keyword evidence="3" id="KW-1185">Reference proteome</keyword>
<name>A0A8T0GF67_CERPU</name>
<feature type="compositionally biased region" description="Basic and acidic residues" evidence="1">
    <location>
        <begin position="252"/>
        <end position="263"/>
    </location>
</feature>
<dbReference type="EMBL" id="CM026432">
    <property type="protein sequence ID" value="KAG0556789.1"/>
    <property type="molecule type" value="Genomic_DNA"/>
</dbReference>
<feature type="compositionally biased region" description="Polar residues" evidence="1">
    <location>
        <begin position="241"/>
        <end position="251"/>
    </location>
</feature>